<comment type="caution">
    <text evidence="2">The sequence shown here is derived from an EMBL/GenBank/DDBJ whole genome shotgun (WGS) entry which is preliminary data.</text>
</comment>
<gene>
    <name evidence="2" type="ORF">EYF80_056280</name>
</gene>
<feature type="region of interest" description="Disordered" evidence="1">
    <location>
        <begin position="44"/>
        <end position="74"/>
    </location>
</feature>
<organism evidence="2 3">
    <name type="scientific">Liparis tanakae</name>
    <name type="common">Tanaka's snailfish</name>
    <dbReference type="NCBI Taxonomy" id="230148"/>
    <lineage>
        <taxon>Eukaryota</taxon>
        <taxon>Metazoa</taxon>
        <taxon>Chordata</taxon>
        <taxon>Craniata</taxon>
        <taxon>Vertebrata</taxon>
        <taxon>Euteleostomi</taxon>
        <taxon>Actinopterygii</taxon>
        <taxon>Neopterygii</taxon>
        <taxon>Teleostei</taxon>
        <taxon>Neoteleostei</taxon>
        <taxon>Acanthomorphata</taxon>
        <taxon>Eupercaria</taxon>
        <taxon>Perciformes</taxon>
        <taxon>Cottioidei</taxon>
        <taxon>Cottales</taxon>
        <taxon>Liparidae</taxon>
        <taxon>Liparis</taxon>
    </lineage>
</organism>
<dbReference type="EMBL" id="SRLO01002205">
    <property type="protein sequence ID" value="TNN33555.1"/>
    <property type="molecule type" value="Genomic_DNA"/>
</dbReference>
<feature type="compositionally biased region" description="Polar residues" evidence="1">
    <location>
        <begin position="60"/>
        <end position="74"/>
    </location>
</feature>
<name>A0A4Z2EXG9_9TELE</name>
<reference evidence="2 3" key="1">
    <citation type="submission" date="2019-03" db="EMBL/GenBank/DDBJ databases">
        <title>First draft genome of Liparis tanakae, snailfish: a comprehensive survey of snailfish specific genes.</title>
        <authorList>
            <person name="Kim W."/>
            <person name="Song I."/>
            <person name="Jeong J.-H."/>
            <person name="Kim D."/>
            <person name="Kim S."/>
            <person name="Ryu S."/>
            <person name="Song J.Y."/>
            <person name="Lee S.K."/>
        </authorList>
    </citation>
    <scope>NUCLEOTIDE SEQUENCE [LARGE SCALE GENOMIC DNA]</scope>
    <source>
        <tissue evidence="2">Muscle</tissue>
    </source>
</reference>
<evidence type="ECO:0000313" key="3">
    <source>
        <dbReference type="Proteomes" id="UP000314294"/>
    </source>
</evidence>
<dbReference type="Proteomes" id="UP000314294">
    <property type="component" value="Unassembled WGS sequence"/>
</dbReference>
<accession>A0A4Z2EXG9</accession>
<protein>
    <submittedName>
        <fullName evidence="2">Uncharacterized protein</fullName>
    </submittedName>
</protein>
<evidence type="ECO:0000256" key="1">
    <source>
        <dbReference type="SAM" id="MobiDB-lite"/>
    </source>
</evidence>
<sequence>MPNEYAIVYHSAYATLGARVSCVVVPFRNFPVFPIFNKMHSDAPADESDGFSEASVFVGSGSSPDTLSMLSGGR</sequence>
<dbReference type="AlphaFoldDB" id="A0A4Z2EXG9"/>
<proteinExistence type="predicted"/>
<evidence type="ECO:0000313" key="2">
    <source>
        <dbReference type="EMBL" id="TNN33555.1"/>
    </source>
</evidence>
<keyword evidence="3" id="KW-1185">Reference proteome</keyword>